<dbReference type="Gene3D" id="3.30.70.1430">
    <property type="entry name" value="Multidrug efflux transporter AcrB pore domain"/>
    <property type="match status" value="2"/>
</dbReference>
<dbReference type="Gene3D" id="3.30.70.1320">
    <property type="entry name" value="Multidrug efflux transporter AcrB pore domain like"/>
    <property type="match status" value="1"/>
</dbReference>
<feature type="transmembrane region" description="Helical" evidence="2">
    <location>
        <begin position="638"/>
        <end position="656"/>
    </location>
</feature>
<dbReference type="SUPFAM" id="SSF82693">
    <property type="entry name" value="Multidrug efflux transporter AcrB pore domain, PN1, PN2, PC1 and PC2 subdomains"/>
    <property type="match status" value="2"/>
</dbReference>
<feature type="transmembrane region" description="Helical" evidence="2">
    <location>
        <begin position="821"/>
        <end position="840"/>
    </location>
</feature>
<dbReference type="InterPro" id="IPR001036">
    <property type="entry name" value="Acrflvin-R"/>
</dbReference>
<dbReference type="Proteomes" id="UP000000933">
    <property type="component" value="Chromosome"/>
</dbReference>
<dbReference type="HOGENOM" id="CLU_002755_1_2_10"/>
<dbReference type="PANTHER" id="PTHR32063:SF0">
    <property type="entry name" value="SWARMING MOTILITY PROTEIN SWRC"/>
    <property type="match status" value="1"/>
</dbReference>
<feature type="transmembrane region" description="Helical" evidence="2">
    <location>
        <begin position="445"/>
        <end position="462"/>
    </location>
</feature>
<feature type="compositionally biased region" description="Low complexity" evidence="1">
    <location>
        <begin position="1371"/>
        <end position="1390"/>
    </location>
</feature>
<proteinExistence type="predicted"/>
<feature type="transmembrane region" description="Helical" evidence="2">
    <location>
        <begin position="467"/>
        <end position="486"/>
    </location>
</feature>
<dbReference type="PANTHER" id="PTHR32063">
    <property type="match status" value="1"/>
</dbReference>
<evidence type="ECO:0000256" key="2">
    <source>
        <dbReference type="SAM" id="Phobius"/>
    </source>
</evidence>
<feature type="transmembrane region" description="Helical" evidence="2">
    <location>
        <begin position="1193"/>
        <end position="1215"/>
    </location>
</feature>
<feature type="transmembrane region" description="Helical" evidence="2">
    <location>
        <begin position="791"/>
        <end position="809"/>
    </location>
</feature>
<feature type="transmembrane region" description="Helical" evidence="2">
    <location>
        <begin position="537"/>
        <end position="562"/>
    </location>
</feature>
<dbReference type="PRINTS" id="PR00702">
    <property type="entry name" value="ACRIFLAVINRP"/>
</dbReference>
<evidence type="ECO:0000313" key="3">
    <source>
        <dbReference type="EMBL" id="CBH24039.1"/>
    </source>
</evidence>
<feature type="transmembrane region" description="Helical" evidence="2">
    <location>
        <begin position="614"/>
        <end position="632"/>
    </location>
</feature>
<sequence>MWDRTTCPRAPRSALPSSTIAPRRRARRTRAARRFPPRRPTDQERLTVTQGDTLALRRGRPCPSPRTAGIVPAAAHVPTDTLPRTIRPPAMKITNLSIKYRTAIAVFTLILAVGGLASYLTIPKESNPSIEFPQIVVTSVYPGASPSDVESTVSQVIEQEISSINGIDEMRSTSSEGVSTIVVEFTPDVNTDKAYQEVNRAVDRAQPDLPEAVEEPLVDEINTDQFPIMTVNLSGTYSLARLKTVAEDLQDDLEGISSVLEANLIGGLTREVQVNVDLAALKNYNVSYNSLVNTIQQENTNIPGGSIDVNRLNYLVRVDGQFDQPAQQIEELVVKTTANGRTVQVKDVADVIFGFKDRTSYSRLRVLKRERADGETVSVPASERRTAQVISLNVTKRPGANILETSDAVKSTLDAFSFPSGTEVLLTGDQSENVQSLVTDLENNIISGLIFVIAVLLFFLGVRNATLVGIAIPLSMFTSFLVFQALGYTLNFIILFSLIIALGMLVDNAVVVIENIYRFREQGYSRWESARLGTAEVGGPVVAATATTVSAFAPMLLWPGIIGEFMSYMPLTLIITLTSSLFVALIINPVITGFFVEVKGRSNGEKGSSRWPALARYGGVGLILLLGVTLGIANWKTLVVVATAVPALYLLHVYVMSPIGDRFVESGLPRLIRWYRGYLQRMLERDYSVPYAFLRNTGALTALAAGALLAAGGGLITTVAGQTAGLLLLVPGGVLAALGALGVLVHTLESIYLGGWTSVKGGVGLLAVMLAVLGLNYLAGGIGPGTMLRLAAAPVFVVGVGLIGALFNTRDRLLLTDTRAALLNGSLGGLVLIVGLYLVAPTGQAFFPDTDPNRVQITAEAPLGTNIEASNRIAQTVGDRILKLLDQNPNSEANIENLLVNVGVGGDAQFGGGAQQPERSRVSLNMVDYAERPESSTRTLEKMRAQLQGIPGTEIEFTKQEQGPPTGPPVNIELSGPEFERIVQISNEVKRRLTDAAQSGRLPGLVDVTDNLNTGRPEVQVDVDRAQAAEYGLSTSQIAQTVRTAIQGTEADTYRSGEDEYDITVRLQKQDRKSIESLGSLTVTNPRGQQIPLTSVADIEEGTGFGSITRIDQNRVVTVSGAAAPGYNGPEVLTRVQDELSEYRQGLPPGYTMEYTGGNEDQQESFGFLTTALLIGASLILLILIVEFNSISAPFIIMVAVGLSMIGVLLGLILTRTPFNLFTFIGIIALAGIVVNNNIVLVDYIMQLRGRGQDKQAAIVEGGATRLRPVLLTALTTILGLVPLTFGINVDFVGLLADFAPNFQFGSENTQFWGPMGTAIISGLTFATFLTLVIVPVMYSVFDSVSLRLTTAFGGSSDDASIVSETVVTDSLLDDGSPGDGAPAGDASTPQADRPSKT</sequence>
<dbReference type="KEGG" id="srm:SRM_01118"/>
<feature type="transmembrane region" description="Helical" evidence="2">
    <location>
        <begin position="1166"/>
        <end position="1186"/>
    </location>
</feature>
<dbReference type="PATRIC" id="fig|761659.10.peg.1239"/>
<feature type="transmembrane region" description="Helical" evidence="2">
    <location>
        <begin position="1312"/>
        <end position="1339"/>
    </location>
</feature>
<reference evidence="3 4" key="1">
    <citation type="journal article" date="2010" name="ISME J.">
        <title>Fine-scale evolution: genomic, phenotypic and ecological differentiation in two coexisting Salinibacter ruber strains.</title>
        <authorList>
            <person name="Pena A."/>
            <person name="Teeling H."/>
            <person name="Huerta-Cepas J."/>
            <person name="Santos F."/>
            <person name="Yarza P."/>
            <person name="Brito-Echeverria J."/>
            <person name="Lucio M."/>
            <person name="Schmitt-Kopplin P."/>
            <person name="Meseguer I."/>
            <person name="Schenowitz C."/>
            <person name="Dossat C."/>
            <person name="Barbe V."/>
            <person name="Dopazo J."/>
            <person name="Rossello-Mora R."/>
            <person name="Schuler M."/>
            <person name="Glockner F.O."/>
            <person name="Amann R."/>
            <person name="Gabaldon T."/>
            <person name="Anton J."/>
        </authorList>
    </citation>
    <scope>NUCLEOTIDE SEQUENCE [LARGE SCALE GENOMIC DNA]</scope>
    <source>
        <strain evidence="3 4">M8</strain>
    </source>
</reference>
<feature type="transmembrane region" description="Helical" evidence="2">
    <location>
        <begin position="1221"/>
        <end position="1246"/>
    </location>
</feature>
<dbReference type="EMBL" id="FP565814">
    <property type="protein sequence ID" value="CBH24039.1"/>
    <property type="molecule type" value="Genomic_DNA"/>
</dbReference>
<dbReference type="Gene3D" id="1.20.1640.10">
    <property type="entry name" value="Multidrug efflux transporter AcrB transmembrane domain"/>
    <property type="match status" value="3"/>
</dbReference>
<evidence type="ECO:0000313" key="4">
    <source>
        <dbReference type="Proteomes" id="UP000000933"/>
    </source>
</evidence>
<feature type="region of interest" description="Disordered" evidence="1">
    <location>
        <begin position="1"/>
        <end position="42"/>
    </location>
</feature>
<keyword evidence="2" id="KW-0812">Transmembrane</keyword>
<feature type="region of interest" description="Disordered" evidence="1">
    <location>
        <begin position="1371"/>
        <end position="1398"/>
    </location>
</feature>
<evidence type="ECO:0000256" key="1">
    <source>
        <dbReference type="SAM" id="MobiDB-lite"/>
    </source>
</evidence>
<feature type="transmembrane region" description="Helical" evidence="2">
    <location>
        <begin position="700"/>
        <end position="720"/>
    </location>
</feature>
<dbReference type="Gene3D" id="3.30.2090.10">
    <property type="entry name" value="Multidrug efflux transporter AcrB TolC docking domain, DN and DC subdomains"/>
    <property type="match status" value="2"/>
</dbReference>
<dbReference type="GO" id="GO:0042910">
    <property type="term" value="F:xenobiotic transmembrane transporter activity"/>
    <property type="evidence" value="ECO:0007669"/>
    <property type="project" value="TreeGrafter"/>
</dbReference>
<dbReference type="Gene3D" id="3.30.70.1440">
    <property type="entry name" value="Multidrug efflux transporter AcrB pore domain"/>
    <property type="match status" value="1"/>
</dbReference>
<feature type="transmembrane region" description="Helical" evidence="2">
    <location>
        <begin position="568"/>
        <end position="594"/>
    </location>
</feature>
<feature type="transmembrane region" description="Helical" evidence="2">
    <location>
        <begin position="726"/>
        <end position="747"/>
    </location>
</feature>
<name>D5H7N4_SALRM</name>
<reference evidence="4" key="2">
    <citation type="submission" date="2010-04" db="EMBL/GenBank/DDBJ databases">
        <title>Genome sequence of Salinibacter ruber M8.</title>
        <authorList>
            <consortium name="Genoscope"/>
        </authorList>
    </citation>
    <scope>NUCLEOTIDE SEQUENCE [LARGE SCALE GENOMIC DNA]</scope>
    <source>
        <strain evidence="4">M8</strain>
    </source>
</reference>
<dbReference type="GO" id="GO:0005886">
    <property type="term" value="C:plasma membrane"/>
    <property type="evidence" value="ECO:0007669"/>
    <property type="project" value="TreeGrafter"/>
</dbReference>
<dbReference type="SUPFAM" id="SSF82866">
    <property type="entry name" value="Multidrug efflux transporter AcrB transmembrane domain"/>
    <property type="match status" value="2"/>
</dbReference>
<feature type="transmembrane region" description="Helical" evidence="2">
    <location>
        <begin position="102"/>
        <end position="122"/>
    </location>
</feature>
<dbReference type="FunFam" id="3.30.70.1430:FF:000001">
    <property type="entry name" value="Efflux pump membrane transporter"/>
    <property type="match status" value="1"/>
</dbReference>
<feature type="transmembrane region" description="Helical" evidence="2">
    <location>
        <begin position="759"/>
        <end position="779"/>
    </location>
</feature>
<dbReference type="SUPFAM" id="SSF82714">
    <property type="entry name" value="Multidrug efflux transporter AcrB TolC docking domain, DN and DC subdomains"/>
    <property type="match status" value="2"/>
</dbReference>
<dbReference type="InterPro" id="IPR027463">
    <property type="entry name" value="AcrB_DN_DC_subdom"/>
</dbReference>
<protein>
    <submittedName>
        <fullName evidence="3">Multidrug resistance protein, putative</fullName>
    </submittedName>
</protein>
<feature type="transmembrane region" description="Helical" evidence="2">
    <location>
        <begin position="492"/>
        <end position="517"/>
    </location>
</feature>
<feature type="transmembrane region" description="Helical" evidence="2">
    <location>
        <begin position="1267"/>
        <end position="1292"/>
    </location>
</feature>
<keyword evidence="2" id="KW-1133">Transmembrane helix</keyword>
<keyword evidence="2" id="KW-0472">Membrane</keyword>
<dbReference type="Pfam" id="PF00873">
    <property type="entry name" value="ACR_tran"/>
    <property type="match status" value="2"/>
</dbReference>
<feature type="compositionally biased region" description="Basic residues" evidence="1">
    <location>
        <begin position="22"/>
        <end position="37"/>
    </location>
</feature>
<accession>D5H7N4</accession>
<gene>
    <name evidence="3" type="primary">acrB</name>
    <name evidence="3" type="ordered locus">SRM_01118</name>
</gene>
<organism evidence="3 4">
    <name type="scientific">Salinibacter ruber (strain M8)</name>
    <dbReference type="NCBI Taxonomy" id="761659"/>
    <lineage>
        <taxon>Bacteria</taxon>
        <taxon>Pseudomonadati</taxon>
        <taxon>Rhodothermota</taxon>
        <taxon>Rhodothermia</taxon>
        <taxon>Rhodothermales</taxon>
        <taxon>Salinibacteraceae</taxon>
        <taxon>Salinibacter</taxon>
    </lineage>
</organism>